<organism evidence="1 2">
    <name type="scientific">Microseira wollei NIES-4236</name>
    <dbReference type="NCBI Taxonomy" id="2530354"/>
    <lineage>
        <taxon>Bacteria</taxon>
        <taxon>Bacillati</taxon>
        <taxon>Cyanobacteriota</taxon>
        <taxon>Cyanophyceae</taxon>
        <taxon>Oscillatoriophycideae</taxon>
        <taxon>Aerosakkonematales</taxon>
        <taxon>Aerosakkonemataceae</taxon>
        <taxon>Microseira</taxon>
    </lineage>
</organism>
<comment type="caution">
    <text evidence="1">The sequence shown here is derived from an EMBL/GenBank/DDBJ whole genome shotgun (WGS) entry which is preliminary data.</text>
</comment>
<sequence length="78" mass="8587">MQTLGVFGITQGLEVDMNVDILARQMEALNLRLNKLYQGANASPSPPIEHLLPVAFKELGIVSEELQVAVEELCQQSH</sequence>
<protein>
    <submittedName>
        <fullName evidence="1">Uncharacterized protein</fullName>
    </submittedName>
</protein>
<keyword evidence="2" id="KW-1185">Reference proteome</keyword>
<name>A0AAV3X561_9CYAN</name>
<evidence type="ECO:0000313" key="2">
    <source>
        <dbReference type="Proteomes" id="UP001050975"/>
    </source>
</evidence>
<gene>
    <name evidence="1" type="ORF">MiSe_27210</name>
</gene>
<dbReference type="EMBL" id="BLAY01000037">
    <property type="protein sequence ID" value="GET37967.1"/>
    <property type="molecule type" value="Genomic_DNA"/>
</dbReference>
<dbReference type="AlphaFoldDB" id="A0AAV3X561"/>
<evidence type="ECO:0000313" key="1">
    <source>
        <dbReference type="EMBL" id="GET37967.1"/>
    </source>
</evidence>
<proteinExistence type="predicted"/>
<dbReference type="Proteomes" id="UP001050975">
    <property type="component" value="Unassembled WGS sequence"/>
</dbReference>
<reference evidence="1" key="1">
    <citation type="submission" date="2019-10" db="EMBL/GenBank/DDBJ databases">
        <title>Draft genome sequece of Microseira wollei NIES-4236.</title>
        <authorList>
            <person name="Yamaguchi H."/>
            <person name="Suzuki S."/>
            <person name="Kawachi M."/>
        </authorList>
    </citation>
    <scope>NUCLEOTIDE SEQUENCE</scope>
    <source>
        <strain evidence="1">NIES-4236</strain>
    </source>
</reference>
<accession>A0AAV3X561</accession>